<keyword evidence="2" id="KW-0663">Pyridoxal phosphate</keyword>
<dbReference type="InterPro" id="IPR010969">
    <property type="entry name" value="Cys_dSase-rel_unknwn_funct"/>
</dbReference>
<comment type="cofactor">
    <cofactor evidence="1 4">
        <name>pyridoxal 5'-phosphate</name>
        <dbReference type="ChEBI" id="CHEBI:597326"/>
    </cofactor>
</comment>
<accession>A0A6M8J618</accession>
<evidence type="ECO:0000256" key="4">
    <source>
        <dbReference type="RuleBase" id="RU004504"/>
    </source>
</evidence>
<dbReference type="Gene3D" id="3.40.640.10">
    <property type="entry name" value="Type I PLP-dependent aspartate aminotransferase-like (Major domain)"/>
    <property type="match status" value="1"/>
</dbReference>
<keyword evidence="6" id="KW-0808">Transferase</keyword>
<dbReference type="PANTHER" id="PTHR43586">
    <property type="entry name" value="CYSTEINE DESULFURASE"/>
    <property type="match status" value="1"/>
</dbReference>
<dbReference type="RefSeq" id="WP_173164513.1">
    <property type="nucleotide sequence ID" value="NZ_CP053716.1"/>
</dbReference>
<dbReference type="InterPro" id="IPR015424">
    <property type="entry name" value="PyrdxlP-dep_Trfase"/>
</dbReference>
<dbReference type="NCBIfam" id="TIGR01977">
    <property type="entry name" value="am_tr_V_EF2568"/>
    <property type="match status" value="1"/>
</dbReference>
<comment type="similarity">
    <text evidence="3">Belongs to the class-V pyridoxal-phosphate-dependent aminotransferase family.</text>
</comment>
<proteinExistence type="inferred from homology"/>
<reference evidence="7" key="1">
    <citation type="submission" date="2020-05" db="EMBL/GenBank/DDBJ databases">
        <title>Novel species in genus Nocardioides.</title>
        <authorList>
            <person name="Zhang G."/>
        </authorList>
    </citation>
    <scope>NUCLEOTIDE SEQUENCE [LARGE SCALE GENOMIC DNA]</scope>
    <source>
        <strain evidence="7">zg-1050</strain>
    </source>
</reference>
<gene>
    <name evidence="6" type="ORF">HLV38_04140</name>
</gene>
<dbReference type="InterPro" id="IPR015422">
    <property type="entry name" value="PyrdxlP-dep_Trfase_small"/>
</dbReference>
<dbReference type="InterPro" id="IPR015421">
    <property type="entry name" value="PyrdxlP-dep_Trfase_major"/>
</dbReference>
<evidence type="ECO:0000313" key="6">
    <source>
        <dbReference type="EMBL" id="QKF07396.1"/>
    </source>
</evidence>
<dbReference type="InterPro" id="IPR000192">
    <property type="entry name" value="Aminotrans_V_dom"/>
</dbReference>
<sequence length="382" mass="39528">MIYFDCAATALHRPPQVAQAVVRALGLFGGPGRAAHEASIEASLAVYEARVAVAALLGVPSARCVCFGHNATDALNAAIDGLLPVNSHVITTAASHNSVLRPLYRRVDRAEARLSVVPIGSDGALDLDAYEAAFRPDTALAVVTHASNVTGDVYDVAQMARIAHDHGALFVLDAAQTAGALSIDLQRDGLDAVAFTGHKGLMGPQGTGGLAVREGLAIPPARVGGTGMRSYSRTHPEALPEALEAGTVNAHGLAGLCAGVSYLQEQGVEALHARVMELARLFDQGVRRIDGVRVMGGGSPAGRCGIVALNIGNADAAEVADRLNVEFGICTRAGAHCAPLMHEALGTASQGVVRFSFSPFNSRHEVNEGVRALEVVAKSYTG</sequence>
<dbReference type="GO" id="GO:0008483">
    <property type="term" value="F:transaminase activity"/>
    <property type="evidence" value="ECO:0007669"/>
    <property type="project" value="UniProtKB-KW"/>
</dbReference>
<dbReference type="Proteomes" id="UP000503297">
    <property type="component" value="Chromosome"/>
</dbReference>
<evidence type="ECO:0000313" key="7">
    <source>
        <dbReference type="Proteomes" id="UP000503297"/>
    </source>
</evidence>
<evidence type="ECO:0000259" key="5">
    <source>
        <dbReference type="Pfam" id="PF00266"/>
    </source>
</evidence>
<protein>
    <submittedName>
        <fullName evidence="6">Aminotransferase class V-fold PLP-dependent enzyme</fullName>
    </submittedName>
</protein>
<dbReference type="SUPFAM" id="SSF53383">
    <property type="entry name" value="PLP-dependent transferases"/>
    <property type="match status" value="1"/>
</dbReference>
<feature type="domain" description="Aminotransferase class V" evidence="5">
    <location>
        <begin position="2"/>
        <end position="367"/>
    </location>
</feature>
<dbReference type="InterPro" id="IPR020578">
    <property type="entry name" value="Aminotrans_V_PyrdxlP_BS"/>
</dbReference>
<dbReference type="EMBL" id="CP053716">
    <property type="protein sequence ID" value="QKF07396.1"/>
    <property type="molecule type" value="Genomic_DNA"/>
</dbReference>
<name>A0A6M8J618_9ACTN</name>
<dbReference type="AlphaFoldDB" id="A0A6M8J618"/>
<dbReference type="Pfam" id="PF00266">
    <property type="entry name" value="Aminotran_5"/>
    <property type="match status" value="1"/>
</dbReference>
<evidence type="ECO:0000256" key="1">
    <source>
        <dbReference type="ARBA" id="ARBA00001933"/>
    </source>
</evidence>
<organism evidence="6 7">
    <name type="scientific">Berryella wangjianweii</name>
    <dbReference type="NCBI Taxonomy" id="2734634"/>
    <lineage>
        <taxon>Bacteria</taxon>
        <taxon>Bacillati</taxon>
        <taxon>Actinomycetota</taxon>
        <taxon>Coriobacteriia</taxon>
        <taxon>Eggerthellales</taxon>
        <taxon>Eggerthellaceae</taxon>
        <taxon>Berryella</taxon>
    </lineage>
</organism>
<dbReference type="PROSITE" id="PS00595">
    <property type="entry name" value="AA_TRANSFER_CLASS_5"/>
    <property type="match status" value="1"/>
</dbReference>
<dbReference type="PANTHER" id="PTHR43586:SF4">
    <property type="entry name" value="ISOPENICILLIN N EPIMERASE"/>
    <property type="match status" value="1"/>
</dbReference>
<evidence type="ECO:0000256" key="2">
    <source>
        <dbReference type="ARBA" id="ARBA00022898"/>
    </source>
</evidence>
<keyword evidence="7" id="KW-1185">Reference proteome</keyword>
<evidence type="ECO:0000256" key="3">
    <source>
        <dbReference type="RuleBase" id="RU004075"/>
    </source>
</evidence>
<dbReference type="KEGG" id="bwa:HLV38_04140"/>
<keyword evidence="6" id="KW-0032">Aminotransferase</keyword>
<dbReference type="Gene3D" id="3.90.1150.10">
    <property type="entry name" value="Aspartate Aminotransferase, domain 1"/>
    <property type="match status" value="1"/>
</dbReference>